<dbReference type="Pfam" id="PF11345">
    <property type="entry name" value="DUF3147"/>
    <property type="match status" value="1"/>
</dbReference>
<gene>
    <name evidence="2" type="ORF">P6N53_09240</name>
</gene>
<reference evidence="2" key="2">
    <citation type="submission" date="2023-03" db="EMBL/GenBank/DDBJ databases">
        <authorList>
            <person name="Zhang Z."/>
        </authorList>
    </citation>
    <scope>NUCLEOTIDE SEQUENCE</scope>
    <source>
        <strain evidence="2">DSA</strain>
    </source>
</reference>
<protein>
    <submittedName>
        <fullName evidence="2">DUF3147 family protein</fullName>
    </submittedName>
</protein>
<feature type="transmembrane region" description="Helical" evidence="1">
    <location>
        <begin position="35"/>
        <end position="52"/>
    </location>
</feature>
<evidence type="ECO:0000313" key="3">
    <source>
        <dbReference type="Proteomes" id="UP001172911"/>
    </source>
</evidence>
<accession>A0AAW7ZDJ1</accession>
<comment type="caution">
    <text evidence="2">The sequence shown here is derived from an EMBL/GenBank/DDBJ whole genome shotgun (WGS) entry which is preliminary data.</text>
</comment>
<dbReference type="RefSeq" id="WP_304542546.1">
    <property type="nucleotide sequence ID" value="NZ_JARPTC010000013.1"/>
</dbReference>
<feature type="transmembrane region" description="Helical" evidence="1">
    <location>
        <begin position="12"/>
        <end position="29"/>
    </location>
</feature>
<dbReference type="InterPro" id="IPR021493">
    <property type="entry name" value="DUF3147"/>
</dbReference>
<dbReference type="Proteomes" id="UP001172911">
    <property type="component" value="Unassembled WGS sequence"/>
</dbReference>
<reference evidence="2" key="1">
    <citation type="journal article" date="2023" name="J. Hazard. Mater.">
        <title>Anaerobic biodegradation of pyrene and benzo[a]pyrene by a new sulfate-reducing Desulforamulus aquiferis strain DSA.</title>
        <authorList>
            <person name="Zhang Z."/>
            <person name="Sun J."/>
            <person name="Gong X."/>
            <person name="Wang C."/>
            <person name="Wang H."/>
        </authorList>
    </citation>
    <scope>NUCLEOTIDE SEQUENCE</scope>
    <source>
        <strain evidence="2">DSA</strain>
    </source>
</reference>
<keyword evidence="1" id="KW-0472">Membrane</keyword>
<feature type="transmembrane region" description="Helical" evidence="1">
    <location>
        <begin position="64"/>
        <end position="86"/>
    </location>
</feature>
<name>A0AAW7ZDJ1_9FIRM</name>
<evidence type="ECO:0000313" key="2">
    <source>
        <dbReference type="EMBL" id="MDO7787402.1"/>
    </source>
</evidence>
<proteinExistence type="predicted"/>
<organism evidence="2 3">
    <name type="scientific">Desulforamulus aquiferis</name>
    <dbReference type="NCBI Taxonomy" id="1397668"/>
    <lineage>
        <taxon>Bacteria</taxon>
        <taxon>Bacillati</taxon>
        <taxon>Bacillota</taxon>
        <taxon>Clostridia</taxon>
        <taxon>Eubacteriales</taxon>
        <taxon>Peptococcaceae</taxon>
        <taxon>Desulforamulus</taxon>
    </lineage>
</organism>
<dbReference type="AlphaFoldDB" id="A0AAW7ZDJ1"/>
<keyword evidence="1" id="KW-0812">Transmembrane</keyword>
<sequence>MSKNIIDLSVRFVLGGSAVALCYILLIIIPWKSLAGIFAAFPAVMISAVIIAGSEKGRTEASEVAYGAIAGMCGGLICVLATWLSIKNMNLLAPSIVAGIICWLIGSTAFFVLMKKAKKKPNPLQVKTHA</sequence>
<feature type="transmembrane region" description="Helical" evidence="1">
    <location>
        <begin position="92"/>
        <end position="113"/>
    </location>
</feature>
<keyword evidence="1" id="KW-1133">Transmembrane helix</keyword>
<evidence type="ECO:0000256" key="1">
    <source>
        <dbReference type="SAM" id="Phobius"/>
    </source>
</evidence>
<keyword evidence="3" id="KW-1185">Reference proteome</keyword>
<dbReference type="EMBL" id="JARPTC010000013">
    <property type="protein sequence ID" value="MDO7787402.1"/>
    <property type="molecule type" value="Genomic_DNA"/>
</dbReference>